<evidence type="ECO:0000313" key="5">
    <source>
        <dbReference type="EMBL" id="SHI42817.1"/>
    </source>
</evidence>
<dbReference type="OrthoDB" id="9805159at2"/>
<dbReference type="EMBL" id="FQZO01000001">
    <property type="protein sequence ID" value="SHI42817.1"/>
    <property type="molecule type" value="Genomic_DNA"/>
</dbReference>
<organism evidence="5 6">
    <name type="scientific">Clostridium amylolyticum</name>
    <dbReference type="NCBI Taxonomy" id="1121298"/>
    <lineage>
        <taxon>Bacteria</taxon>
        <taxon>Bacillati</taxon>
        <taxon>Bacillota</taxon>
        <taxon>Clostridia</taxon>
        <taxon>Eubacteriales</taxon>
        <taxon>Clostridiaceae</taxon>
        <taxon>Clostridium</taxon>
    </lineage>
</organism>
<comment type="similarity">
    <text evidence="1">Belongs to the glycosyl hydrolase 13 family.</text>
</comment>
<evidence type="ECO:0000256" key="2">
    <source>
        <dbReference type="ARBA" id="ARBA00022801"/>
    </source>
</evidence>
<dbReference type="Pfam" id="PF02903">
    <property type="entry name" value="Alpha-amylase_N"/>
    <property type="match status" value="1"/>
</dbReference>
<name>A0A1M6B2C2_9CLOT</name>
<feature type="domain" description="Glycosyl hydrolase family 13 catalytic" evidence="4">
    <location>
        <begin position="135"/>
        <end position="492"/>
    </location>
</feature>
<dbReference type="SUPFAM" id="SSF81296">
    <property type="entry name" value="E set domains"/>
    <property type="match status" value="1"/>
</dbReference>
<dbReference type="InterPro" id="IPR032091">
    <property type="entry name" value="Malt_amylase-like_C"/>
</dbReference>
<keyword evidence="6" id="KW-1185">Reference proteome</keyword>
<dbReference type="STRING" id="1121298.SAMN05444401_0604"/>
<dbReference type="AlphaFoldDB" id="A0A1M6B2C2"/>
<dbReference type="GO" id="GO:0004553">
    <property type="term" value="F:hydrolase activity, hydrolyzing O-glycosyl compounds"/>
    <property type="evidence" value="ECO:0007669"/>
    <property type="project" value="InterPro"/>
</dbReference>
<evidence type="ECO:0000259" key="4">
    <source>
        <dbReference type="SMART" id="SM00642"/>
    </source>
</evidence>
<dbReference type="PANTHER" id="PTHR10357:SF210">
    <property type="entry name" value="MALTODEXTRIN GLUCOSIDASE"/>
    <property type="match status" value="1"/>
</dbReference>
<dbReference type="GO" id="GO:0005975">
    <property type="term" value="P:carbohydrate metabolic process"/>
    <property type="evidence" value="ECO:0007669"/>
    <property type="project" value="InterPro"/>
</dbReference>
<dbReference type="InterPro" id="IPR045857">
    <property type="entry name" value="O16G_dom_2"/>
</dbReference>
<dbReference type="InterPro" id="IPR004185">
    <property type="entry name" value="Glyco_hydro_13_lg-like_dom"/>
</dbReference>
<gene>
    <name evidence="5" type="ORF">SAMN05444401_0604</name>
</gene>
<dbReference type="InterPro" id="IPR017853">
    <property type="entry name" value="GH"/>
</dbReference>
<dbReference type="InterPro" id="IPR013780">
    <property type="entry name" value="Glyco_hydro_b"/>
</dbReference>
<dbReference type="SUPFAM" id="SSF51011">
    <property type="entry name" value="Glycosyl hydrolase domain"/>
    <property type="match status" value="1"/>
</dbReference>
<dbReference type="InterPro" id="IPR006047">
    <property type="entry name" value="GH13_cat_dom"/>
</dbReference>
<dbReference type="Proteomes" id="UP000184080">
    <property type="component" value="Unassembled WGS sequence"/>
</dbReference>
<dbReference type="Gene3D" id="2.60.40.10">
    <property type="entry name" value="Immunoglobulins"/>
    <property type="match status" value="1"/>
</dbReference>
<dbReference type="RefSeq" id="WP_073003721.1">
    <property type="nucleotide sequence ID" value="NZ_FQZO01000001.1"/>
</dbReference>
<dbReference type="SMART" id="SM00642">
    <property type="entry name" value="Aamy"/>
    <property type="match status" value="1"/>
</dbReference>
<evidence type="ECO:0000256" key="1">
    <source>
        <dbReference type="ARBA" id="ARBA00008061"/>
    </source>
</evidence>
<evidence type="ECO:0000313" key="6">
    <source>
        <dbReference type="Proteomes" id="UP000184080"/>
    </source>
</evidence>
<dbReference type="PANTHER" id="PTHR10357">
    <property type="entry name" value="ALPHA-AMYLASE FAMILY MEMBER"/>
    <property type="match status" value="1"/>
</dbReference>
<dbReference type="InterPro" id="IPR014756">
    <property type="entry name" value="Ig_E-set"/>
</dbReference>
<dbReference type="InterPro" id="IPR013783">
    <property type="entry name" value="Ig-like_fold"/>
</dbReference>
<protein>
    <submittedName>
        <fullName evidence="5">Glycosidase</fullName>
    </submittedName>
</protein>
<dbReference type="CDD" id="cd02857">
    <property type="entry name" value="E_set_CDase_PDE_N"/>
    <property type="match status" value="1"/>
</dbReference>
<dbReference type="SUPFAM" id="SSF51445">
    <property type="entry name" value="(Trans)glycosidases"/>
    <property type="match status" value="1"/>
</dbReference>
<dbReference type="Gene3D" id="2.60.40.1180">
    <property type="entry name" value="Golgi alpha-mannosidase II"/>
    <property type="match status" value="1"/>
</dbReference>
<dbReference type="Gene3D" id="3.20.20.80">
    <property type="entry name" value="Glycosidases"/>
    <property type="match status" value="1"/>
</dbReference>
<keyword evidence="2" id="KW-0378">Hydrolase</keyword>
<proteinExistence type="inferred from homology"/>
<keyword evidence="3 5" id="KW-0326">Glycosidase</keyword>
<sequence length="577" mass="67963">MNKHAIYHITDVPYVYGKDTEILVIRIRTASKDIKSCKIHYKDRYDWENDFIVKEMKESIETDLFDFYEIEINVEEKRYRYFFELEDNQGNVFYVNERGIVKNKPLEPNAYQYPYLCLGDVYNEVNWAQEGIVYQIFPDRFYNGDISNDPKGAESWGGKVTPSNMFGGDLQGIIDKAQYLKELGITMIYLTPIFLSTSNHKYNTKDYYEIDPFFGDVKKAKEMVLACHNAGIRVIFDGVFNHSGHDFFAFQDVIEKGEESKYKDWYFIQDYPVNLDKPNYITFANDVYTMPKLNTKNPEVQKYLLDVAEFWIKEVGIDGWRLDVCDEVDHSFWRAFRNRVKSVKEDSFIIGEIMHEAASFLRGEQLDSIMNYPFREMCLDFFARRSISAGELNNILEINRSLYTHSINRQVLNLIDSHDTPRFLTECGGNINRMKLAIVLQYTYIGIPYIYYGDEVGMEGSKDPDCRRCMIWKEEDQNKELLNMYKKLNSLRKEYKALTYAPYKNLFKEDNILAFVRESDDEKIFIAINNNDKSTKLKVDFNEAFDIYNNININIEEGFLHLEPMSFKILMCHNDSV</sequence>
<reference evidence="5 6" key="1">
    <citation type="submission" date="2016-11" db="EMBL/GenBank/DDBJ databases">
        <authorList>
            <person name="Jaros S."/>
            <person name="Januszkiewicz K."/>
            <person name="Wedrychowicz H."/>
        </authorList>
    </citation>
    <scope>NUCLEOTIDE SEQUENCE [LARGE SCALE GENOMIC DNA]</scope>
    <source>
        <strain evidence="5 6">DSM 21864</strain>
    </source>
</reference>
<evidence type="ECO:0000256" key="3">
    <source>
        <dbReference type="ARBA" id="ARBA00023295"/>
    </source>
</evidence>
<dbReference type="Pfam" id="PF16657">
    <property type="entry name" value="Malt_amylase_C"/>
    <property type="match status" value="1"/>
</dbReference>
<accession>A0A1M6B2C2</accession>
<dbReference type="CDD" id="cd11338">
    <property type="entry name" value="AmyAc_CMD"/>
    <property type="match status" value="1"/>
</dbReference>
<dbReference type="Pfam" id="PF00128">
    <property type="entry name" value="Alpha-amylase"/>
    <property type="match status" value="1"/>
</dbReference>
<dbReference type="Gene3D" id="3.90.400.10">
    <property type="entry name" value="Oligo-1,6-glucosidase, Domain 2"/>
    <property type="match status" value="1"/>
</dbReference>